<dbReference type="OrthoDB" id="120976at2759"/>
<dbReference type="PANTHER" id="PTHR46312">
    <property type="entry name" value="NACHT DOMAIN-CONTAINING PROTEIN"/>
    <property type="match status" value="1"/>
</dbReference>
<proteinExistence type="predicted"/>
<protein>
    <submittedName>
        <fullName evidence="2">Uncharacterized protein</fullName>
    </submittedName>
</protein>
<keyword evidence="3" id="KW-1185">Reference proteome</keyword>
<evidence type="ECO:0000256" key="1">
    <source>
        <dbReference type="SAM" id="MobiDB-lite"/>
    </source>
</evidence>
<feature type="region of interest" description="Disordered" evidence="1">
    <location>
        <begin position="454"/>
        <end position="484"/>
    </location>
</feature>
<sequence length="484" mass="55941">MQDTDIMHIIRKDMFQQIPVILTTRSSCIPHDLAANTRHIRLTGFDELARDRYIRKAVVGTDVKAAMKIKQRLKENPVLAGVCQVPLFFVMFAHMTHERHEFTQFQSVTSFFRFMIGCFHGHLHKKDKTKIRNFKSFEKDHGLLDQEALNSLSGGSKQNVWRKETLSELLGDKFYEHYVRVGILVEEEVLDFAEENGSSSSYYQPYRKDVRFYHKLFCEWYAAHYLSNIAAKSLSPSLELILSRLDPFELHYLYRFACGLNQNAANNILQYLSGVESSEQFEILCILEQRGQVENIKNQVQKLCSDTIIVSDEDSQLQQKSTIELLEIASSNAILISCVSVENCIKSVDLETWNLNLKSGMRLSNLGSVQEISVTQMGRELTEQEVLDIIRFCFQCLELKVLRFDCCLLPQYIKVTHTESDINQTNIKVIWSCTESWLQLNLTSGYWEIQSEGKSTPITDDDYQSESAKFRREWSGPKARNDKE</sequence>
<comment type="caution">
    <text evidence="2">The sequence shown here is derived from an EMBL/GenBank/DDBJ whole genome shotgun (WGS) entry which is preliminary data.</text>
</comment>
<feature type="compositionally biased region" description="Basic and acidic residues" evidence="1">
    <location>
        <begin position="468"/>
        <end position="484"/>
    </location>
</feature>
<dbReference type="Proteomes" id="UP001152320">
    <property type="component" value="Chromosome 10"/>
</dbReference>
<dbReference type="AlphaFoldDB" id="A0A9Q1H6J8"/>
<organism evidence="2 3">
    <name type="scientific">Holothuria leucospilota</name>
    <name type="common">Black long sea cucumber</name>
    <name type="synonym">Mertensiothuria leucospilota</name>
    <dbReference type="NCBI Taxonomy" id="206669"/>
    <lineage>
        <taxon>Eukaryota</taxon>
        <taxon>Metazoa</taxon>
        <taxon>Echinodermata</taxon>
        <taxon>Eleutherozoa</taxon>
        <taxon>Echinozoa</taxon>
        <taxon>Holothuroidea</taxon>
        <taxon>Aspidochirotacea</taxon>
        <taxon>Aspidochirotida</taxon>
        <taxon>Holothuriidae</taxon>
        <taxon>Holothuria</taxon>
    </lineage>
</organism>
<name>A0A9Q1H6J8_HOLLE</name>
<evidence type="ECO:0000313" key="3">
    <source>
        <dbReference type="Proteomes" id="UP001152320"/>
    </source>
</evidence>
<gene>
    <name evidence="2" type="ORF">HOLleu_21066</name>
</gene>
<evidence type="ECO:0000313" key="2">
    <source>
        <dbReference type="EMBL" id="KAJ8034290.1"/>
    </source>
</evidence>
<reference evidence="2" key="1">
    <citation type="submission" date="2021-10" db="EMBL/GenBank/DDBJ databases">
        <title>Tropical sea cucumber genome reveals ecological adaptation and Cuvierian tubules defense mechanism.</title>
        <authorList>
            <person name="Chen T."/>
        </authorList>
    </citation>
    <scope>NUCLEOTIDE SEQUENCE</scope>
    <source>
        <strain evidence="2">Nanhai2018</strain>
        <tissue evidence="2">Muscle</tissue>
    </source>
</reference>
<dbReference type="EMBL" id="JAIZAY010000010">
    <property type="protein sequence ID" value="KAJ8034290.1"/>
    <property type="molecule type" value="Genomic_DNA"/>
</dbReference>
<dbReference type="PANTHER" id="PTHR46312:SF2">
    <property type="entry name" value="NUCLEOTIDE-BINDING OLIGOMERIZATION DOMAIN-CONTAINING PROTEIN 2-LIKE"/>
    <property type="match status" value="1"/>
</dbReference>
<accession>A0A9Q1H6J8</accession>